<dbReference type="GO" id="GO:0003700">
    <property type="term" value="F:DNA-binding transcription factor activity"/>
    <property type="evidence" value="ECO:0007669"/>
    <property type="project" value="InterPro"/>
</dbReference>
<organism evidence="6 7">
    <name type="scientific">Aliirhizobium smilacinae</name>
    <dbReference type="NCBI Taxonomy" id="1395944"/>
    <lineage>
        <taxon>Bacteria</taxon>
        <taxon>Pseudomonadati</taxon>
        <taxon>Pseudomonadota</taxon>
        <taxon>Alphaproteobacteria</taxon>
        <taxon>Hyphomicrobiales</taxon>
        <taxon>Rhizobiaceae</taxon>
        <taxon>Aliirhizobium</taxon>
    </lineage>
</organism>
<evidence type="ECO:0000259" key="5">
    <source>
        <dbReference type="PROSITE" id="PS50931"/>
    </source>
</evidence>
<dbReference type="PROSITE" id="PS50931">
    <property type="entry name" value="HTH_LYSR"/>
    <property type="match status" value="1"/>
</dbReference>
<accession>A0A5C4XGW7</accession>
<comment type="similarity">
    <text evidence="1">Belongs to the LysR transcriptional regulatory family.</text>
</comment>
<dbReference type="InterPro" id="IPR036388">
    <property type="entry name" value="WH-like_DNA-bd_sf"/>
</dbReference>
<dbReference type="GO" id="GO:0006351">
    <property type="term" value="P:DNA-templated transcription"/>
    <property type="evidence" value="ECO:0007669"/>
    <property type="project" value="TreeGrafter"/>
</dbReference>
<evidence type="ECO:0000256" key="1">
    <source>
        <dbReference type="ARBA" id="ARBA00009437"/>
    </source>
</evidence>
<keyword evidence="4" id="KW-0804">Transcription</keyword>
<dbReference type="RefSeq" id="WP_139677056.1">
    <property type="nucleotide sequence ID" value="NZ_VDMN01000003.1"/>
</dbReference>
<keyword evidence="7" id="KW-1185">Reference proteome</keyword>
<sequence>MDRFLRMQLFVRVVERGSFLAAAADLGLARSTATQAIKALEADVGARLLERTTRHVAVTLDGSAFYQRCLSILADVDEAEAIFRDAKPQGILRVDAHPVLTQTFLLPHLRSFLDRHPLLEIQFGQGDRFVDLVREGVDCVIRAGEVTDSSLIMRRLGSIREMTCASPDYIKARGMPRSLDDLEGHQVVGFISSRTGQIMPLEFMVGEDVRYVTLPARVTANNSDTVMDIARRGFGLMQAPRYHLQRHVDDGTLVEVLPDFPPPPTPLSALYPQNRQLSPRVRVFIDWVARIFAEAEI</sequence>
<evidence type="ECO:0000256" key="2">
    <source>
        <dbReference type="ARBA" id="ARBA00023015"/>
    </source>
</evidence>
<proteinExistence type="inferred from homology"/>
<dbReference type="FunFam" id="3.40.190.290:FF:000001">
    <property type="entry name" value="Transcriptional regulator, LysR family"/>
    <property type="match status" value="1"/>
</dbReference>
<keyword evidence="3" id="KW-0238">DNA-binding</keyword>
<reference evidence="6 7" key="1">
    <citation type="submission" date="2019-06" db="EMBL/GenBank/DDBJ databases">
        <title>The draft genome of Rhizobium smilacinae PTYR-5.</title>
        <authorList>
            <person name="Liu L."/>
            <person name="Li L."/>
            <person name="Zhang X."/>
        </authorList>
    </citation>
    <scope>NUCLEOTIDE SEQUENCE [LARGE SCALE GENOMIC DNA]</scope>
    <source>
        <strain evidence="6 7">PTYR-5</strain>
    </source>
</reference>
<dbReference type="SUPFAM" id="SSF53850">
    <property type="entry name" value="Periplasmic binding protein-like II"/>
    <property type="match status" value="1"/>
</dbReference>
<dbReference type="SUPFAM" id="SSF46785">
    <property type="entry name" value="Winged helix' DNA-binding domain"/>
    <property type="match status" value="1"/>
</dbReference>
<evidence type="ECO:0000313" key="6">
    <source>
        <dbReference type="EMBL" id="TNM62558.1"/>
    </source>
</evidence>
<dbReference type="Gene3D" id="3.40.190.290">
    <property type="match status" value="1"/>
</dbReference>
<keyword evidence="2" id="KW-0805">Transcription regulation</keyword>
<dbReference type="InterPro" id="IPR005119">
    <property type="entry name" value="LysR_subst-bd"/>
</dbReference>
<dbReference type="Pfam" id="PF03466">
    <property type="entry name" value="LysR_substrate"/>
    <property type="match status" value="1"/>
</dbReference>
<evidence type="ECO:0000313" key="7">
    <source>
        <dbReference type="Proteomes" id="UP000311605"/>
    </source>
</evidence>
<dbReference type="CDD" id="cd08472">
    <property type="entry name" value="PBP2_CrgA_like_3"/>
    <property type="match status" value="1"/>
</dbReference>
<feature type="domain" description="HTH lysR-type" evidence="5">
    <location>
        <begin position="1"/>
        <end position="59"/>
    </location>
</feature>
<dbReference type="PANTHER" id="PTHR30537:SF72">
    <property type="entry name" value="LYSR FAMILY TRANSCRIPTIONAL REGULATOR"/>
    <property type="match status" value="1"/>
</dbReference>
<evidence type="ECO:0000256" key="3">
    <source>
        <dbReference type="ARBA" id="ARBA00023125"/>
    </source>
</evidence>
<dbReference type="Gene3D" id="1.10.10.10">
    <property type="entry name" value="Winged helix-like DNA-binding domain superfamily/Winged helix DNA-binding domain"/>
    <property type="match status" value="1"/>
</dbReference>
<dbReference type="OrthoDB" id="9786526at2"/>
<dbReference type="InterPro" id="IPR058163">
    <property type="entry name" value="LysR-type_TF_proteobact-type"/>
</dbReference>
<dbReference type="InterPro" id="IPR000847">
    <property type="entry name" value="LysR_HTH_N"/>
</dbReference>
<dbReference type="AlphaFoldDB" id="A0A5C4XGW7"/>
<gene>
    <name evidence="6" type="ORF">FHP24_15060</name>
</gene>
<dbReference type="PANTHER" id="PTHR30537">
    <property type="entry name" value="HTH-TYPE TRANSCRIPTIONAL REGULATOR"/>
    <property type="match status" value="1"/>
</dbReference>
<comment type="caution">
    <text evidence="6">The sequence shown here is derived from an EMBL/GenBank/DDBJ whole genome shotgun (WGS) entry which is preliminary data.</text>
</comment>
<dbReference type="EMBL" id="VDMN01000003">
    <property type="protein sequence ID" value="TNM62558.1"/>
    <property type="molecule type" value="Genomic_DNA"/>
</dbReference>
<name>A0A5C4XGW7_9HYPH</name>
<dbReference type="Proteomes" id="UP000311605">
    <property type="component" value="Unassembled WGS sequence"/>
</dbReference>
<dbReference type="FunFam" id="1.10.10.10:FF:000001">
    <property type="entry name" value="LysR family transcriptional regulator"/>
    <property type="match status" value="1"/>
</dbReference>
<evidence type="ECO:0000256" key="4">
    <source>
        <dbReference type="ARBA" id="ARBA00023163"/>
    </source>
</evidence>
<dbReference type="Pfam" id="PF00126">
    <property type="entry name" value="HTH_1"/>
    <property type="match status" value="1"/>
</dbReference>
<protein>
    <submittedName>
        <fullName evidence="6">LysR family transcriptional regulator</fullName>
    </submittedName>
</protein>
<dbReference type="InterPro" id="IPR036390">
    <property type="entry name" value="WH_DNA-bd_sf"/>
</dbReference>
<dbReference type="GO" id="GO:0043565">
    <property type="term" value="F:sequence-specific DNA binding"/>
    <property type="evidence" value="ECO:0007669"/>
    <property type="project" value="TreeGrafter"/>
</dbReference>